<feature type="non-terminal residue" evidence="4">
    <location>
        <position position="1"/>
    </location>
</feature>
<evidence type="ECO:0000313" key="5">
    <source>
        <dbReference type="Proteomes" id="UP000728032"/>
    </source>
</evidence>
<accession>A0A7R9QZP8</accession>
<dbReference type="OrthoDB" id="431497at2759"/>
<feature type="coiled-coil region" evidence="1">
    <location>
        <begin position="153"/>
        <end position="180"/>
    </location>
</feature>
<dbReference type="Pfam" id="PF02463">
    <property type="entry name" value="SMC_N"/>
    <property type="match status" value="1"/>
</dbReference>
<dbReference type="InterPro" id="IPR027417">
    <property type="entry name" value="P-loop_NTPase"/>
</dbReference>
<evidence type="ECO:0000256" key="1">
    <source>
        <dbReference type="SAM" id="Coils"/>
    </source>
</evidence>
<reference evidence="4" key="1">
    <citation type="submission" date="2020-11" db="EMBL/GenBank/DDBJ databases">
        <authorList>
            <person name="Tran Van P."/>
        </authorList>
    </citation>
    <scope>NUCLEOTIDE SEQUENCE</scope>
</reference>
<evidence type="ECO:0000259" key="3">
    <source>
        <dbReference type="Pfam" id="PF02463"/>
    </source>
</evidence>
<feature type="non-terminal residue" evidence="4">
    <location>
        <position position="310"/>
    </location>
</feature>
<keyword evidence="5" id="KW-1185">Reference proteome</keyword>
<sequence>NGCGKSNVLNAIQFVLSDEYNGLNANQRQQLLNESSTQRLLMAFVEIVVDNSDRRIPLDVNDITFRRQIGLKKDQYFMNNKIISHSDIVNMLETAGFSRSNPYYIIKQGKVTEMATASDECRLQVMREVAGTRIYDDRKSEAMTLLAEATQRVEQMDDCLHSLDDRLDSLQNESNDLQRFLKWDKRRRLLEYIIANKEAESYKHDMLRLEAKQDRENLVLDDKRKKLEDFQLKTKTCDKTLKVINGLLQEYRKDLSAISRNIDELNEQKARIESKINDFKEKLDFNRENESKANEELKEVKESIDTKKKR</sequence>
<feature type="domain" description="RecF/RecN/SMC N-terminal" evidence="3">
    <location>
        <begin position="1"/>
        <end position="100"/>
    </location>
</feature>
<dbReference type="EMBL" id="CAJPVJ010037751">
    <property type="protein sequence ID" value="CAG2181484.1"/>
    <property type="molecule type" value="Genomic_DNA"/>
</dbReference>
<organism evidence="4">
    <name type="scientific">Oppiella nova</name>
    <dbReference type="NCBI Taxonomy" id="334625"/>
    <lineage>
        <taxon>Eukaryota</taxon>
        <taxon>Metazoa</taxon>
        <taxon>Ecdysozoa</taxon>
        <taxon>Arthropoda</taxon>
        <taxon>Chelicerata</taxon>
        <taxon>Arachnida</taxon>
        <taxon>Acari</taxon>
        <taxon>Acariformes</taxon>
        <taxon>Sarcoptiformes</taxon>
        <taxon>Oribatida</taxon>
        <taxon>Brachypylina</taxon>
        <taxon>Oppioidea</taxon>
        <taxon>Oppiidae</taxon>
        <taxon>Oppiella</taxon>
    </lineage>
</organism>
<protein>
    <recommendedName>
        <fullName evidence="3">RecF/RecN/SMC N-terminal domain-containing protein</fullName>
    </recommendedName>
</protein>
<dbReference type="EMBL" id="OC952576">
    <property type="protein sequence ID" value="CAD7664347.1"/>
    <property type="molecule type" value="Genomic_DNA"/>
</dbReference>
<feature type="region of interest" description="Disordered" evidence="2">
    <location>
        <begin position="290"/>
        <end position="310"/>
    </location>
</feature>
<dbReference type="SUPFAM" id="SSF52540">
    <property type="entry name" value="P-loop containing nucleoside triphosphate hydrolases"/>
    <property type="match status" value="1"/>
</dbReference>
<dbReference type="PANTHER" id="PTHR43977">
    <property type="entry name" value="STRUCTURAL MAINTENANCE OF CHROMOSOMES PROTEIN 3"/>
    <property type="match status" value="1"/>
</dbReference>
<name>A0A7R9QZP8_9ACAR</name>
<evidence type="ECO:0000313" key="4">
    <source>
        <dbReference type="EMBL" id="CAD7664347.1"/>
    </source>
</evidence>
<gene>
    <name evidence="4" type="ORF">ONB1V03_LOCUS20905</name>
</gene>
<proteinExistence type="predicted"/>
<keyword evidence="1" id="KW-0175">Coiled coil</keyword>
<dbReference type="InterPro" id="IPR003395">
    <property type="entry name" value="RecF/RecN/SMC_N"/>
</dbReference>
<dbReference type="Gene3D" id="3.40.50.300">
    <property type="entry name" value="P-loop containing nucleotide triphosphate hydrolases"/>
    <property type="match status" value="1"/>
</dbReference>
<evidence type="ECO:0000256" key="2">
    <source>
        <dbReference type="SAM" id="MobiDB-lite"/>
    </source>
</evidence>
<dbReference type="Proteomes" id="UP000728032">
    <property type="component" value="Unassembled WGS sequence"/>
</dbReference>
<dbReference type="AlphaFoldDB" id="A0A7R9QZP8"/>